<proteinExistence type="predicted"/>
<sequence length="70" mass="7874">MKTTTDYDMKLMPSQIRAVMEAEQMGTSSLFPDVFPDDVSITSAKSNKGYDNFDIDMDDVLDDDKKTKKG</sequence>
<accession>A0A183FF02</accession>
<keyword evidence="2" id="KW-1185">Reference proteome</keyword>
<gene>
    <name evidence="1" type="ORF">HPBE_LOCUS5022</name>
</gene>
<reference evidence="3" key="2">
    <citation type="submission" date="2019-09" db="UniProtKB">
        <authorList>
            <consortium name="WormBaseParasite"/>
        </authorList>
    </citation>
    <scope>IDENTIFICATION</scope>
</reference>
<evidence type="ECO:0000313" key="1">
    <source>
        <dbReference type="EMBL" id="VDO63139.1"/>
    </source>
</evidence>
<dbReference type="AlphaFoldDB" id="A0A183FF02"/>
<evidence type="ECO:0000313" key="2">
    <source>
        <dbReference type="Proteomes" id="UP000050761"/>
    </source>
</evidence>
<evidence type="ECO:0000313" key="3">
    <source>
        <dbReference type="WBParaSite" id="HPBE_0000502101-mRNA-1"/>
    </source>
</evidence>
<dbReference type="WBParaSite" id="HPBE_0000502101-mRNA-1">
    <property type="protein sequence ID" value="HPBE_0000502101-mRNA-1"/>
    <property type="gene ID" value="HPBE_0000502101"/>
</dbReference>
<dbReference type="Proteomes" id="UP000050761">
    <property type="component" value="Unassembled WGS sequence"/>
</dbReference>
<protein>
    <submittedName>
        <fullName evidence="3">Serine endopeptidase inhibitor</fullName>
    </submittedName>
</protein>
<organism evidence="2 3">
    <name type="scientific">Heligmosomoides polygyrus</name>
    <name type="common">Parasitic roundworm</name>
    <dbReference type="NCBI Taxonomy" id="6339"/>
    <lineage>
        <taxon>Eukaryota</taxon>
        <taxon>Metazoa</taxon>
        <taxon>Ecdysozoa</taxon>
        <taxon>Nematoda</taxon>
        <taxon>Chromadorea</taxon>
        <taxon>Rhabditida</taxon>
        <taxon>Rhabditina</taxon>
        <taxon>Rhabditomorpha</taxon>
        <taxon>Strongyloidea</taxon>
        <taxon>Heligmosomidae</taxon>
        <taxon>Heligmosomoides</taxon>
    </lineage>
</organism>
<dbReference type="EMBL" id="UZAH01025399">
    <property type="protein sequence ID" value="VDO63139.1"/>
    <property type="molecule type" value="Genomic_DNA"/>
</dbReference>
<accession>A0A3P7XB40</accession>
<reference evidence="1 2" key="1">
    <citation type="submission" date="2018-11" db="EMBL/GenBank/DDBJ databases">
        <authorList>
            <consortium name="Pathogen Informatics"/>
        </authorList>
    </citation>
    <scope>NUCLEOTIDE SEQUENCE [LARGE SCALE GENOMIC DNA]</scope>
</reference>
<name>A0A183FF02_HELPZ</name>